<keyword evidence="1" id="KW-0472">Membrane</keyword>
<dbReference type="OrthoDB" id="10342870at2759"/>
<evidence type="ECO:0000259" key="2">
    <source>
        <dbReference type="PROSITE" id="PS00022"/>
    </source>
</evidence>
<dbReference type="InterPro" id="IPR000742">
    <property type="entry name" value="EGF"/>
</dbReference>
<feature type="domain" description="EGF-like" evidence="2">
    <location>
        <begin position="200"/>
        <end position="211"/>
    </location>
</feature>
<dbReference type="AlphaFoldDB" id="A0A8S3S4T8"/>
<comment type="caution">
    <text evidence="3">The sequence shown here is derived from an EMBL/GenBank/DDBJ whole genome shotgun (WGS) entry which is preliminary data.</text>
</comment>
<gene>
    <name evidence="3" type="ORF">MEDL_30586</name>
</gene>
<name>A0A8S3S4T8_MYTED</name>
<dbReference type="EMBL" id="CAJPWZ010001494">
    <property type="protein sequence ID" value="CAG2216872.1"/>
    <property type="molecule type" value="Genomic_DNA"/>
</dbReference>
<keyword evidence="1" id="KW-1133">Transmembrane helix</keyword>
<protein>
    <submittedName>
        <fullName evidence="3">MEGF10_11</fullName>
    </submittedName>
</protein>
<sequence length="262" mass="30122">MADTNEQRDDNIIGDEATAFRVTDPKDRSRYDGNHSKLIGRLRRILGVCVILCLVLIVIVLVDFSSLTTNFSQPYDAHASSERRSNLTKESICVYITDSEFWKSIPDHLDKYCTPRKVIGAHSGYLPKKYQCPGTLDLYIPLPCLCDYNNTCPDINNTKDQYEHYRKRTCEECTVKDRCPCQNFGTCYNCTDKMITSLKCFCKPGTNGTYCTKISKRLCTKSEESNDLENCKNSNDLECFLRFNDDETYICKWKGMYGLKTH</sequence>
<evidence type="ECO:0000313" key="3">
    <source>
        <dbReference type="EMBL" id="CAG2216872.1"/>
    </source>
</evidence>
<proteinExistence type="predicted"/>
<evidence type="ECO:0000256" key="1">
    <source>
        <dbReference type="SAM" id="Phobius"/>
    </source>
</evidence>
<organism evidence="3 4">
    <name type="scientific">Mytilus edulis</name>
    <name type="common">Blue mussel</name>
    <dbReference type="NCBI Taxonomy" id="6550"/>
    <lineage>
        <taxon>Eukaryota</taxon>
        <taxon>Metazoa</taxon>
        <taxon>Spiralia</taxon>
        <taxon>Lophotrochozoa</taxon>
        <taxon>Mollusca</taxon>
        <taxon>Bivalvia</taxon>
        <taxon>Autobranchia</taxon>
        <taxon>Pteriomorphia</taxon>
        <taxon>Mytilida</taxon>
        <taxon>Mytiloidea</taxon>
        <taxon>Mytilidae</taxon>
        <taxon>Mytilinae</taxon>
        <taxon>Mytilus</taxon>
    </lineage>
</organism>
<keyword evidence="1" id="KW-0812">Transmembrane</keyword>
<feature type="transmembrane region" description="Helical" evidence="1">
    <location>
        <begin position="45"/>
        <end position="64"/>
    </location>
</feature>
<evidence type="ECO:0000313" key="4">
    <source>
        <dbReference type="Proteomes" id="UP000683360"/>
    </source>
</evidence>
<dbReference type="Proteomes" id="UP000683360">
    <property type="component" value="Unassembled WGS sequence"/>
</dbReference>
<accession>A0A8S3S4T8</accession>
<dbReference type="PROSITE" id="PS00022">
    <property type="entry name" value="EGF_1"/>
    <property type="match status" value="1"/>
</dbReference>
<keyword evidence="4" id="KW-1185">Reference proteome</keyword>
<reference evidence="3" key="1">
    <citation type="submission" date="2021-03" db="EMBL/GenBank/DDBJ databases">
        <authorList>
            <person name="Bekaert M."/>
        </authorList>
    </citation>
    <scope>NUCLEOTIDE SEQUENCE</scope>
</reference>